<protein>
    <submittedName>
        <fullName evidence="2">Uncharacterized protein</fullName>
    </submittedName>
</protein>
<dbReference type="EMBL" id="ABYS02000004">
    <property type="protein sequence ID" value="EEP21486.1"/>
    <property type="molecule type" value="Genomic_DNA"/>
</dbReference>
<dbReference type="HOGENOM" id="CLU_2614907_0_0_11"/>
<accession>C4FEV5</accession>
<proteinExistence type="predicted"/>
<organism evidence="2 3">
    <name type="scientific">Bifidobacterium angulatum DSM 20098 = JCM 7096</name>
    <dbReference type="NCBI Taxonomy" id="518635"/>
    <lineage>
        <taxon>Bacteria</taxon>
        <taxon>Bacillati</taxon>
        <taxon>Actinomycetota</taxon>
        <taxon>Actinomycetes</taxon>
        <taxon>Bifidobacteriales</taxon>
        <taxon>Bifidobacteriaceae</taxon>
        <taxon>Bifidobacterium</taxon>
    </lineage>
</organism>
<evidence type="ECO:0000313" key="2">
    <source>
        <dbReference type="EMBL" id="EEP21486.1"/>
    </source>
</evidence>
<feature type="region of interest" description="Disordered" evidence="1">
    <location>
        <begin position="24"/>
        <end position="78"/>
    </location>
</feature>
<comment type="caution">
    <text evidence="2">The sequence shown here is derived from an EMBL/GenBank/DDBJ whole genome shotgun (WGS) entry which is preliminary data.</text>
</comment>
<sequence length="78" mass="8661">MSNEYTARLSMHKTHGKTCCAALGQRRDGTNRRLFEDGTAKRPPHSAEQNTPERSNKRHPGSKMACMATATGPGCRFR</sequence>
<keyword evidence="3" id="KW-1185">Reference proteome</keyword>
<dbReference type="Proteomes" id="UP000006408">
    <property type="component" value="Unassembled WGS sequence"/>
</dbReference>
<name>C4FEV5_9BIFI</name>
<evidence type="ECO:0000256" key="1">
    <source>
        <dbReference type="SAM" id="MobiDB-lite"/>
    </source>
</evidence>
<gene>
    <name evidence="2" type="ORF">BIFANG_02851</name>
</gene>
<feature type="compositionally biased region" description="Basic and acidic residues" evidence="1">
    <location>
        <begin position="25"/>
        <end position="40"/>
    </location>
</feature>
<reference evidence="2" key="1">
    <citation type="submission" date="2009-04" db="EMBL/GenBank/DDBJ databases">
        <authorList>
            <person name="Weinstock G."/>
            <person name="Sodergren E."/>
            <person name="Clifton S."/>
            <person name="Fulton L."/>
            <person name="Fulton B."/>
            <person name="Courtney L."/>
            <person name="Fronick C."/>
            <person name="Harrison M."/>
            <person name="Strong C."/>
            <person name="Farmer C."/>
            <person name="Delahaunty K."/>
            <person name="Markovic C."/>
            <person name="Hall O."/>
            <person name="Minx P."/>
            <person name="Tomlinson C."/>
            <person name="Mitreva M."/>
            <person name="Nelson J."/>
            <person name="Hou S."/>
            <person name="Wollam A."/>
            <person name="Pepin K.H."/>
            <person name="Johnson M."/>
            <person name="Bhonagiri V."/>
            <person name="Nash W.E."/>
            <person name="Warren W."/>
            <person name="Chinwalla A."/>
            <person name="Mardis E.R."/>
            <person name="Wilson R.K."/>
        </authorList>
    </citation>
    <scope>NUCLEOTIDE SEQUENCE [LARGE SCALE GENOMIC DNA]</scope>
    <source>
        <strain evidence="2">DSM 20098</strain>
    </source>
</reference>
<evidence type="ECO:0000313" key="3">
    <source>
        <dbReference type="Proteomes" id="UP000006408"/>
    </source>
</evidence>
<dbReference type="AlphaFoldDB" id="C4FEV5"/>